<dbReference type="KEGG" id="adl:AURDEDRAFT_177387"/>
<evidence type="ECO:0000313" key="2">
    <source>
        <dbReference type="Proteomes" id="UP000006514"/>
    </source>
</evidence>
<keyword evidence="2" id="KW-1185">Reference proteome</keyword>
<organism evidence="1 2">
    <name type="scientific">Auricularia subglabra (strain TFB-10046 / SS5)</name>
    <name type="common">White-rot fungus</name>
    <name type="synonym">Auricularia delicata (strain TFB10046)</name>
    <dbReference type="NCBI Taxonomy" id="717982"/>
    <lineage>
        <taxon>Eukaryota</taxon>
        <taxon>Fungi</taxon>
        <taxon>Dikarya</taxon>
        <taxon>Basidiomycota</taxon>
        <taxon>Agaricomycotina</taxon>
        <taxon>Agaricomycetes</taxon>
        <taxon>Auriculariales</taxon>
        <taxon>Auriculariaceae</taxon>
        <taxon>Auricularia</taxon>
    </lineage>
</organism>
<dbReference type="EMBL" id="JH688187">
    <property type="protein sequence ID" value="EJD33524.1"/>
    <property type="molecule type" value="Genomic_DNA"/>
</dbReference>
<accession>J0D493</accession>
<proteinExistence type="predicted"/>
<reference evidence="2" key="1">
    <citation type="journal article" date="2012" name="Science">
        <title>The Paleozoic origin of enzymatic lignin decomposition reconstructed from 31 fungal genomes.</title>
        <authorList>
            <person name="Floudas D."/>
            <person name="Binder M."/>
            <person name="Riley R."/>
            <person name="Barry K."/>
            <person name="Blanchette R.A."/>
            <person name="Henrissat B."/>
            <person name="Martinez A.T."/>
            <person name="Otillar R."/>
            <person name="Spatafora J.W."/>
            <person name="Yadav J.S."/>
            <person name="Aerts A."/>
            <person name="Benoit I."/>
            <person name="Boyd A."/>
            <person name="Carlson A."/>
            <person name="Copeland A."/>
            <person name="Coutinho P.M."/>
            <person name="de Vries R.P."/>
            <person name="Ferreira P."/>
            <person name="Findley K."/>
            <person name="Foster B."/>
            <person name="Gaskell J."/>
            <person name="Glotzer D."/>
            <person name="Gorecki P."/>
            <person name="Heitman J."/>
            <person name="Hesse C."/>
            <person name="Hori C."/>
            <person name="Igarashi K."/>
            <person name="Jurgens J.A."/>
            <person name="Kallen N."/>
            <person name="Kersten P."/>
            <person name="Kohler A."/>
            <person name="Kuees U."/>
            <person name="Kumar T.K.A."/>
            <person name="Kuo A."/>
            <person name="LaButti K."/>
            <person name="Larrondo L.F."/>
            <person name="Lindquist E."/>
            <person name="Ling A."/>
            <person name="Lombard V."/>
            <person name="Lucas S."/>
            <person name="Lundell T."/>
            <person name="Martin R."/>
            <person name="McLaughlin D.J."/>
            <person name="Morgenstern I."/>
            <person name="Morin E."/>
            <person name="Murat C."/>
            <person name="Nagy L.G."/>
            <person name="Nolan M."/>
            <person name="Ohm R.A."/>
            <person name="Patyshakuliyeva A."/>
            <person name="Rokas A."/>
            <person name="Ruiz-Duenas F.J."/>
            <person name="Sabat G."/>
            <person name="Salamov A."/>
            <person name="Samejima M."/>
            <person name="Schmutz J."/>
            <person name="Slot J.C."/>
            <person name="St John F."/>
            <person name="Stenlid J."/>
            <person name="Sun H."/>
            <person name="Sun S."/>
            <person name="Syed K."/>
            <person name="Tsang A."/>
            <person name="Wiebenga A."/>
            <person name="Young D."/>
            <person name="Pisabarro A."/>
            <person name="Eastwood D.C."/>
            <person name="Martin F."/>
            <person name="Cullen D."/>
            <person name="Grigoriev I.V."/>
            <person name="Hibbett D.S."/>
        </authorList>
    </citation>
    <scope>NUCLEOTIDE SEQUENCE [LARGE SCALE GENOMIC DNA]</scope>
    <source>
        <strain evidence="2">TFB10046</strain>
    </source>
</reference>
<gene>
    <name evidence="1" type="ORF">AURDEDRAFT_177387</name>
</gene>
<dbReference type="InParanoid" id="J0D493"/>
<dbReference type="Proteomes" id="UP000006514">
    <property type="component" value="Unassembled WGS sequence"/>
</dbReference>
<evidence type="ECO:0000313" key="1">
    <source>
        <dbReference type="EMBL" id="EJD33524.1"/>
    </source>
</evidence>
<dbReference type="AlphaFoldDB" id="J0D493"/>
<protein>
    <submittedName>
        <fullName evidence="1">Uncharacterized protein</fullName>
    </submittedName>
</protein>
<sequence>MRVDAPFLLGCSSDRLHGVSTVISAVSAVSAAPDFQIWDLSQPAAALAVHLLVRNIDVWTKDTFCKRVVAGVEAVARRAQEDKQFKLAVWKRGSVPDDLQVSVFYRPCLHCLVAVLAALSSRSTSSPVLTCRSLPLAHYPTPAQAAPRKYQEELAIDVLDSGEKYKIMARLAQDIEALRQQLLFAFDRTAELTLRQTRPYYTNFKIGFFGFIVNTDPGDNVAKLMNDHVVGAPEYQGSAVQRRGPSS</sequence>
<name>J0D493_AURST</name>